<sequence>MPTIRMIAVAAAGIVALALAGCSSAAPPAPDAPQYTPASTSTLPGTWIVADTYSSPDQPFLAFERDGTWTGSDGCNDAAGTWSMDTAGVLTTTSGPQTQIYCDGTHLPLFLIDSASARFDGTDLTLVGHDGDELAKVHKRVMTEKAVARGTSVVVGLWTNVEPGRDRLLRLTMNDDGTVEGNDGCNNFTTTWRFAEDGSVSFGKLAILGRSCEGVVTWLNLASSAVLDGTTMVIRSMYGAQLGTLTYLQALPGSTADPLGGATATPVPTAAPTPTTTP</sequence>
<dbReference type="RefSeq" id="WP_142206665.1">
    <property type="nucleotide sequence ID" value="NZ_NBWZ01000001.1"/>
</dbReference>
<evidence type="ECO:0000256" key="1">
    <source>
        <dbReference type="SAM" id="MobiDB-lite"/>
    </source>
</evidence>
<accession>A0A3E0VFT1</accession>
<dbReference type="AlphaFoldDB" id="A0A3E0VFT1"/>
<name>A0A3E0VFT1_9MICO</name>
<evidence type="ECO:0000259" key="3">
    <source>
        <dbReference type="Pfam" id="PF03724"/>
    </source>
</evidence>
<feature type="domain" description="DUF306" evidence="3">
    <location>
        <begin position="52"/>
        <end position="135"/>
    </location>
</feature>
<feature type="signal peptide" evidence="2">
    <location>
        <begin position="1"/>
        <end position="25"/>
    </location>
</feature>
<proteinExistence type="predicted"/>
<dbReference type="Gene3D" id="2.40.128.270">
    <property type="match status" value="2"/>
</dbReference>
<comment type="caution">
    <text evidence="4">The sequence shown here is derived from an EMBL/GenBank/DDBJ whole genome shotgun (WGS) entry which is preliminary data.</text>
</comment>
<protein>
    <recommendedName>
        <fullName evidence="3">DUF306 domain-containing protein</fullName>
    </recommendedName>
</protein>
<feature type="region of interest" description="Disordered" evidence="1">
    <location>
        <begin position="259"/>
        <end position="278"/>
    </location>
</feature>
<evidence type="ECO:0000313" key="4">
    <source>
        <dbReference type="EMBL" id="RFA08505.1"/>
    </source>
</evidence>
<reference evidence="4 5" key="1">
    <citation type="submission" date="2017-04" db="EMBL/GenBank/DDBJ databases">
        <title>Comparative genome analysis of Subtercola boreus.</title>
        <authorList>
            <person name="Cho Y.-J."/>
            <person name="Cho A."/>
            <person name="Kim O.-S."/>
            <person name="Lee J.-I."/>
        </authorList>
    </citation>
    <scope>NUCLEOTIDE SEQUENCE [LARGE SCALE GENOMIC DNA]</scope>
    <source>
        <strain evidence="4 5">K300</strain>
    </source>
</reference>
<evidence type="ECO:0000313" key="5">
    <source>
        <dbReference type="Proteomes" id="UP000256486"/>
    </source>
</evidence>
<dbReference type="InterPro" id="IPR038670">
    <property type="entry name" value="HslJ-like_sf"/>
</dbReference>
<dbReference type="Pfam" id="PF03724">
    <property type="entry name" value="META"/>
    <property type="match status" value="2"/>
</dbReference>
<keyword evidence="2" id="KW-0732">Signal</keyword>
<dbReference type="EMBL" id="NBWZ01000001">
    <property type="protein sequence ID" value="RFA08505.1"/>
    <property type="molecule type" value="Genomic_DNA"/>
</dbReference>
<organism evidence="4 5">
    <name type="scientific">Subtercola boreus</name>
    <dbReference type="NCBI Taxonomy" id="120213"/>
    <lineage>
        <taxon>Bacteria</taxon>
        <taxon>Bacillati</taxon>
        <taxon>Actinomycetota</taxon>
        <taxon>Actinomycetes</taxon>
        <taxon>Micrococcales</taxon>
        <taxon>Microbacteriaceae</taxon>
        <taxon>Subtercola</taxon>
    </lineage>
</organism>
<feature type="domain" description="DUF306" evidence="3">
    <location>
        <begin position="165"/>
        <end position="231"/>
    </location>
</feature>
<dbReference type="Proteomes" id="UP000256486">
    <property type="component" value="Unassembled WGS sequence"/>
</dbReference>
<feature type="compositionally biased region" description="Pro residues" evidence="1">
    <location>
        <begin position="269"/>
        <end position="278"/>
    </location>
</feature>
<feature type="chain" id="PRO_5017536617" description="DUF306 domain-containing protein" evidence="2">
    <location>
        <begin position="26"/>
        <end position="278"/>
    </location>
</feature>
<evidence type="ECO:0000256" key="2">
    <source>
        <dbReference type="SAM" id="SignalP"/>
    </source>
</evidence>
<gene>
    <name evidence="4" type="ORF">B7R54_04150</name>
</gene>
<dbReference type="OrthoDB" id="4990393at2"/>
<dbReference type="PROSITE" id="PS51257">
    <property type="entry name" value="PROKAR_LIPOPROTEIN"/>
    <property type="match status" value="1"/>
</dbReference>
<dbReference type="InterPro" id="IPR005184">
    <property type="entry name" value="DUF306_Meta_HslJ"/>
</dbReference>
<keyword evidence="5" id="KW-1185">Reference proteome</keyword>